<comment type="caution">
    <text evidence="2">The sequence shown here is derived from an EMBL/GenBank/DDBJ whole genome shotgun (WGS) entry which is preliminary data.</text>
</comment>
<dbReference type="AlphaFoldDB" id="A0A8S9TR72"/>
<dbReference type="EMBL" id="JAACNO010002739">
    <property type="protein sequence ID" value="KAF4131396.1"/>
    <property type="molecule type" value="Genomic_DNA"/>
</dbReference>
<organism evidence="2 3">
    <name type="scientific">Phytophthora infestans</name>
    <name type="common">Potato late blight agent</name>
    <name type="synonym">Botrytis infestans</name>
    <dbReference type="NCBI Taxonomy" id="4787"/>
    <lineage>
        <taxon>Eukaryota</taxon>
        <taxon>Sar</taxon>
        <taxon>Stramenopiles</taxon>
        <taxon>Oomycota</taxon>
        <taxon>Peronosporomycetes</taxon>
        <taxon>Peronosporales</taxon>
        <taxon>Peronosporaceae</taxon>
        <taxon>Phytophthora</taxon>
    </lineage>
</organism>
<accession>A0A8S9TR72</accession>
<sequence>GGAMAEEPVRGTPSWSQGGDKRPKRELPRNARQLFLPQPQVSRSFPQPWSADANCFYSTATETGNFPVGNALVLINFEGNLS</sequence>
<name>A0A8S9TR72_PHYIN</name>
<protein>
    <submittedName>
        <fullName evidence="2">Uncharacterized protein</fullName>
    </submittedName>
</protein>
<dbReference type="Proteomes" id="UP000704712">
    <property type="component" value="Unassembled WGS sequence"/>
</dbReference>
<proteinExistence type="predicted"/>
<evidence type="ECO:0000256" key="1">
    <source>
        <dbReference type="SAM" id="MobiDB-lite"/>
    </source>
</evidence>
<gene>
    <name evidence="2" type="ORF">GN958_ATG19340</name>
</gene>
<evidence type="ECO:0000313" key="2">
    <source>
        <dbReference type="EMBL" id="KAF4131396.1"/>
    </source>
</evidence>
<feature type="region of interest" description="Disordered" evidence="1">
    <location>
        <begin position="1"/>
        <end position="27"/>
    </location>
</feature>
<reference evidence="2" key="1">
    <citation type="submission" date="2020-03" db="EMBL/GenBank/DDBJ databases">
        <title>Hybrid Assembly of Korean Phytophthora infestans isolates.</title>
        <authorList>
            <person name="Prokchorchik M."/>
            <person name="Lee Y."/>
            <person name="Seo J."/>
            <person name="Cho J.-H."/>
            <person name="Park Y.-E."/>
            <person name="Jang D.-C."/>
            <person name="Im J.-S."/>
            <person name="Choi J.-G."/>
            <person name="Park H.-J."/>
            <person name="Lee G.-B."/>
            <person name="Lee Y.-G."/>
            <person name="Hong S.-Y."/>
            <person name="Cho K."/>
            <person name="Sohn K.H."/>
        </authorList>
    </citation>
    <scope>NUCLEOTIDE SEQUENCE</scope>
    <source>
        <strain evidence="2">KR_2_A2</strain>
    </source>
</reference>
<feature type="non-terminal residue" evidence="2">
    <location>
        <position position="82"/>
    </location>
</feature>
<evidence type="ECO:0000313" key="3">
    <source>
        <dbReference type="Proteomes" id="UP000704712"/>
    </source>
</evidence>